<dbReference type="EMBL" id="CP037940">
    <property type="protein sequence ID" value="QBO37086.1"/>
    <property type="molecule type" value="Genomic_DNA"/>
</dbReference>
<sequence>MNSRIQPIYGNTWDGQLILPNTPDIIRTPLGHLVHLDDARAYLLCISERVDTHPPFKQTTQAPMVKGNPILRPAVN</sequence>
<proteinExistence type="predicted"/>
<evidence type="ECO:0000313" key="2">
    <source>
        <dbReference type="EMBL" id="QBO37086.1"/>
    </source>
</evidence>
<protein>
    <submittedName>
        <fullName evidence="2">Uncharacterized protein</fullName>
    </submittedName>
</protein>
<evidence type="ECO:0000313" key="3">
    <source>
        <dbReference type="Proteomes" id="UP000292886"/>
    </source>
</evidence>
<name>A0A4P6YWC4_9LACO</name>
<dbReference type="Proteomes" id="UP000292886">
    <property type="component" value="Chromosome"/>
</dbReference>
<keyword evidence="3" id="KW-1185">Reference proteome</keyword>
<dbReference type="RefSeq" id="WP_133364163.1">
    <property type="nucleotide sequence ID" value="NZ_CP037940.1"/>
</dbReference>
<accession>A0A4P6YWC4</accession>
<gene>
    <name evidence="2" type="ORF">EQG49_11790</name>
</gene>
<dbReference type="KEGG" id="wei:EQG49_11790"/>
<dbReference type="AlphaFoldDB" id="A0A4P6YWC4"/>
<evidence type="ECO:0000256" key="1">
    <source>
        <dbReference type="SAM" id="MobiDB-lite"/>
    </source>
</evidence>
<feature type="region of interest" description="Disordered" evidence="1">
    <location>
        <begin position="55"/>
        <end position="76"/>
    </location>
</feature>
<dbReference type="OrthoDB" id="9805108at2"/>
<organism evidence="2 3">
    <name type="scientific">Periweissella cryptocerci</name>
    <dbReference type="NCBI Taxonomy" id="2506420"/>
    <lineage>
        <taxon>Bacteria</taxon>
        <taxon>Bacillati</taxon>
        <taxon>Bacillota</taxon>
        <taxon>Bacilli</taxon>
        <taxon>Lactobacillales</taxon>
        <taxon>Lactobacillaceae</taxon>
        <taxon>Periweissella</taxon>
    </lineage>
</organism>
<reference evidence="3" key="1">
    <citation type="submission" date="2019-03" db="EMBL/GenBank/DDBJ databases">
        <title>Weissella sp. 26KH-42 Genome sequencing.</title>
        <authorList>
            <person name="Heo J."/>
            <person name="Kim S.-J."/>
            <person name="Kim J.-S."/>
            <person name="Hong S.-B."/>
            <person name="Kwon S.-W."/>
        </authorList>
    </citation>
    <scope>NUCLEOTIDE SEQUENCE [LARGE SCALE GENOMIC DNA]</scope>
    <source>
        <strain evidence="3">26KH-42</strain>
    </source>
</reference>